<dbReference type="EMBL" id="BAEQ01000013">
    <property type="protein sequence ID" value="GAC27408.1"/>
    <property type="molecule type" value="Genomic_DNA"/>
</dbReference>
<comment type="caution">
    <text evidence="1">The sequence shown here is derived from an EMBL/GenBank/DDBJ whole genome shotgun (WGS) entry which is preliminary data.</text>
</comment>
<gene>
    <name evidence="1" type="ORF">GPAL_0528</name>
</gene>
<evidence type="ECO:0000313" key="1">
    <source>
        <dbReference type="EMBL" id="GAC27408.1"/>
    </source>
</evidence>
<organism evidence="1 2">
    <name type="scientific">Brumicola pallidula DSM 14239 = ACAM 615</name>
    <dbReference type="NCBI Taxonomy" id="1121922"/>
    <lineage>
        <taxon>Bacteria</taxon>
        <taxon>Pseudomonadati</taxon>
        <taxon>Pseudomonadota</taxon>
        <taxon>Gammaproteobacteria</taxon>
        <taxon>Alteromonadales</taxon>
        <taxon>Alteromonadaceae</taxon>
        <taxon>Brumicola</taxon>
    </lineage>
</organism>
<dbReference type="RefSeq" id="WP_006008983.1">
    <property type="nucleotide sequence ID" value="NZ_AUAV01000012.1"/>
</dbReference>
<dbReference type="Pfam" id="PF04250">
    <property type="entry name" value="DUF429"/>
    <property type="match status" value="1"/>
</dbReference>
<evidence type="ECO:0008006" key="3">
    <source>
        <dbReference type="Google" id="ProtNLM"/>
    </source>
</evidence>
<accession>K6ZEQ4</accession>
<proteinExistence type="predicted"/>
<protein>
    <recommendedName>
        <fullName evidence="3">DUF429 domain-containing protein</fullName>
    </recommendedName>
</protein>
<reference evidence="2" key="1">
    <citation type="journal article" date="2014" name="Environ. Microbiol.">
        <title>Comparative genomics of the marine bacterial genus Glaciecola reveals the high degree of genomic diversity and genomic characteristic for cold adaptation.</title>
        <authorList>
            <person name="Qin Q.L."/>
            <person name="Xie B.B."/>
            <person name="Yu Y."/>
            <person name="Shu Y.L."/>
            <person name="Rong J.C."/>
            <person name="Zhang Y.J."/>
            <person name="Zhao D.L."/>
            <person name="Chen X.L."/>
            <person name="Zhang X.Y."/>
            <person name="Chen B."/>
            <person name="Zhou B.C."/>
            <person name="Zhang Y.Z."/>
        </authorList>
    </citation>
    <scope>NUCLEOTIDE SEQUENCE [LARGE SCALE GENOMIC DNA]</scope>
    <source>
        <strain evidence="2">ACAM 615</strain>
    </source>
</reference>
<keyword evidence="2" id="KW-1185">Reference proteome</keyword>
<name>K6ZEQ4_9ALTE</name>
<dbReference type="InterPro" id="IPR007362">
    <property type="entry name" value="DUF429"/>
</dbReference>
<dbReference type="OrthoDB" id="6335802at2"/>
<dbReference type="Proteomes" id="UP000006251">
    <property type="component" value="Unassembled WGS sequence"/>
</dbReference>
<dbReference type="AlphaFoldDB" id="K6ZEQ4"/>
<evidence type="ECO:0000313" key="2">
    <source>
        <dbReference type="Proteomes" id="UP000006251"/>
    </source>
</evidence>
<dbReference type="STRING" id="1121922.GCA_000428905_02307"/>
<sequence>MDAYIGIDVACKKDKYCPISICVKKDGILIPLQLANERAQSPKGLGNIATLSEVNNLAYAAAIKKYILAICKSHQLNPVCIAIDSPLQPRAEHLKRRRAELELDKRKISCYTTPSKADFDNIIVKANNHIASGGKANKLPHSMQIFMLAGFAIANALKDEAPCIEIYPHATVKLLDVAGKHKTKDDQAYIQLQALSKFTGWPSTQCEWDQVPYICKGPTHDKVDAYSAAWIASLAQSDRLALGEPEASDAIWLPILERLVVHTVLQKFKPTAEIMPTKRNKKTPSETNIGEHTKLCPACHAHMFKRWPFGWDAHAAHKCTGVDGVNIEARKRIYKERFL</sequence>